<name>A0ABS4IRN9_9BACL</name>
<organism evidence="2 3">
    <name type="scientific">Paenibacillus eucommiae</name>
    <dbReference type="NCBI Taxonomy" id="1355755"/>
    <lineage>
        <taxon>Bacteria</taxon>
        <taxon>Bacillati</taxon>
        <taxon>Bacillota</taxon>
        <taxon>Bacilli</taxon>
        <taxon>Bacillales</taxon>
        <taxon>Paenibacillaceae</taxon>
        <taxon>Paenibacillus</taxon>
    </lineage>
</organism>
<dbReference type="Proteomes" id="UP001519287">
    <property type="component" value="Unassembled WGS sequence"/>
</dbReference>
<accession>A0ABS4IRN9</accession>
<keyword evidence="3" id="KW-1185">Reference proteome</keyword>
<reference evidence="2 3" key="1">
    <citation type="submission" date="2021-03" db="EMBL/GenBank/DDBJ databases">
        <title>Genomic Encyclopedia of Type Strains, Phase IV (KMG-IV): sequencing the most valuable type-strain genomes for metagenomic binning, comparative biology and taxonomic classification.</title>
        <authorList>
            <person name="Goeker M."/>
        </authorList>
    </citation>
    <scope>NUCLEOTIDE SEQUENCE [LARGE SCALE GENOMIC DNA]</scope>
    <source>
        <strain evidence="2 3">DSM 26048</strain>
    </source>
</reference>
<keyword evidence="1" id="KW-0812">Transmembrane</keyword>
<evidence type="ECO:0000313" key="3">
    <source>
        <dbReference type="Proteomes" id="UP001519287"/>
    </source>
</evidence>
<evidence type="ECO:0000313" key="2">
    <source>
        <dbReference type="EMBL" id="MBP1990237.1"/>
    </source>
</evidence>
<protein>
    <submittedName>
        <fullName evidence="2">Uncharacterized protein</fullName>
    </submittedName>
</protein>
<evidence type="ECO:0000256" key="1">
    <source>
        <dbReference type="SAM" id="Phobius"/>
    </source>
</evidence>
<keyword evidence="1" id="KW-0472">Membrane</keyword>
<gene>
    <name evidence="2" type="ORF">J2Z66_001835</name>
</gene>
<proteinExistence type="predicted"/>
<feature type="transmembrane region" description="Helical" evidence="1">
    <location>
        <begin position="9"/>
        <end position="31"/>
    </location>
</feature>
<comment type="caution">
    <text evidence="2">The sequence shown here is derived from an EMBL/GenBank/DDBJ whole genome shotgun (WGS) entry which is preliminary data.</text>
</comment>
<sequence length="321" mass="37298">MFNRLSKRIVLIFLIVVWVCTILMGLFAYRWSKQTYVSQYSGMSFNYFQSSNNRLTQFLHYTEETFKLIASHPSIVEAMSEPYFSLDASQLLSSLVFDSNLNVTEVKLYSASGFVYSFAKNLNTQPFELFKAAENVQAFLEDNDRKYIWTSRHQVSFNDSTEHNVFSYMLKLEENNDLLGLLVVDFEFQELYRFFVTANPLFNENKLLFVPSNSSFLNVENNLLSLLTDDEINRILHTSEVQTITTTNEKILLQSEIADSGAKIVILIPLREAIKLSSPKWILISFIMIYCICTFYIAILLRNSIIQPLNRLYGRINAWKK</sequence>
<dbReference type="RefSeq" id="WP_209971025.1">
    <property type="nucleotide sequence ID" value="NZ_JAGGLB010000004.1"/>
</dbReference>
<keyword evidence="1" id="KW-1133">Transmembrane helix</keyword>
<feature type="transmembrane region" description="Helical" evidence="1">
    <location>
        <begin position="281"/>
        <end position="301"/>
    </location>
</feature>
<dbReference type="EMBL" id="JAGGLB010000004">
    <property type="protein sequence ID" value="MBP1990237.1"/>
    <property type="molecule type" value="Genomic_DNA"/>
</dbReference>